<name>A0A3D8RLI7_9HELO</name>
<accession>A0A3D8RLI7</accession>
<evidence type="ECO:0000313" key="2">
    <source>
        <dbReference type="EMBL" id="RDW74903.1"/>
    </source>
</evidence>
<dbReference type="AlphaFoldDB" id="A0A3D8RLI7"/>
<dbReference type="EMBL" id="PDLM01000006">
    <property type="protein sequence ID" value="RDW74903.1"/>
    <property type="molecule type" value="Genomic_DNA"/>
</dbReference>
<keyword evidence="3" id="KW-1185">Reference proteome</keyword>
<keyword evidence="1" id="KW-0732">Signal</keyword>
<protein>
    <submittedName>
        <fullName evidence="2">Uncharacterized protein</fullName>
    </submittedName>
</protein>
<reference evidence="2 3" key="1">
    <citation type="journal article" date="2018" name="IMA Fungus">
        <title>IMA Genome-F 9: Draft genome sequence of Annulohypoxylon stygium, Aspergillus mulundensis, Berkeleyomyces basicola (syn. Thielaviopsis basicola), Ceratocystis smalleyi, two Cercospora beticola strains, Coleophoma cylindrospora, Fusarium fracticaudum, Phialophora cf. hyalina, and Morchella septimelata.</title>
        <authorList>
            <person name="Wingfield B.D."/>
            <person name="Bills G.F."/>
            <person name="Dong Y."/>
            <person name="Huang W."/>
            <person name="Nel W.J."/>
            <person name="Swalarsk-Parry B.S."/>
            <person name="Vaghefi N."/>
            <person name="Wilken P.M."/>
            <person name="An Z."/>
            <person name="de Beer Z.W."/>
            <person name="De Vos L."/>
            <person name="Chen L."/>
            <person name="Duong T.A."/>
            <person name="Gao Y."/>
            <person name="Hammerbacher A."/>
            <person name="Kikkert J.R."/>
            <person name="Li Y."/>
            <person name="Li H."/>
            <person name="Li K."/>
            <person name="Li Q."/>
            <person name="Liu X."/>
            <person name="Ma X."/>
            <person name="Naidoo K."/>
            <person name="Pethybridge S.J."/>
            <person name="Sun J."/>
            <person name="Steenkamp E.T."/>
            <person name="van der Nest M.A."/>
            <person name="van Wyk S."/>
            <person name="Wingfield M.J."/>
            <person name="Xiong C."/>
            <person name="Yue Q."/>
            <person name="Zhang X."/>
        </authorList>
    </citation>
    <scope>NUCLEOTIDE SEQUENCE [LARGE SCALE GENOMIC DNA]</scope>
    <source>
        <strain evidence="2 3">BP6252</strain>
    </source>
</reference>
<gene>
    <name evidence="2" type="ORF">BP6252_06045</name>
</gene>
<evidence type="ECO:0000313" key="3">
    <source>
        <dbReference type="Proteomes" id="UP000256645"/>
    </source>
</evidence>
<feature type="chain" id="PRO_5017766525" evidence="1">
    <location>
        <begin position="22"/>
        <end position="155"/>
    </location>
</feature>
<comment type="caution">
    <text evidence="2">The sequence shown here is derived from an EMBL/GenBank/DDBJ whole genome shotgun (WGS) entry which is preliminary data.</text>
</comment>
<proteinExistence type="predicted"/>
<evidence type="ECO:0000256" key="1">
    <source>
        <dbReference type="SAM" id="SignalP"/>
    </source>
</evidence>
<feature type="signal peptide" evidence="1">
    <location>
        <begin position="1"/>
        <end position="21"/>
    </location>
</feature>
<sequence>MTMLLQSLATMAMALSSLTLAAPASSLPAAKSTPLIPTVLSPVSGSGSFYVPDDRIAARQVASVMILSPITSTGNILMPADSIYKRASVGASKRQVAGIMPSNNVTLDYKYINSSTVLLAQVNATMKHPSVLLEDIPSVTKVDYDAGSVNITFAD</sequence>
<organism evidence="2 3">
    <name type="scientific">Coleophoma cylindrospora</name>
    <dbReference type="NCBI Taxonomy" id="1849047"/>
    <lineage>
        <taxon>Eukaryota</taxon>
        <taxon>Fungi</taxon>
        <taxon>Dikarya</taxon>
        <taxon>Ascomycota</taxon>
        <taxon>Pezizomycotina</taxon>
        <taxon>Leotiomycetes</taxon>
        <taxon>Helotiales</taxon>
        <taxon>Dermateaceae</taxon>
        <taxon>Coleophoma</taxon>
    </lineage>
</organism>
<dbReference type="Proteomes" id="UP000256645">
    <property type="component" value="Unassembled WGS sequence"/>
</dbReference>